<dbReference type="EMBL" id="JBJKFK010002873">
    <property type="protein sequence ID" value="KAL3310526.1"/>
    <property type="molecule type" value="Genomic_DNA"/>
</dbReference>
<sequence>MIALVLYWLFAGVFTWGILRFLFLVAQFTRMSAIGIWGNCLFLGGIGVLMVVSTFWMLLEEFLQLRHHIHFINFITVGASFEHWNNASTTVNPFHTDLLTKIRQENSIDYLFLVSVILFLHEYFSSLKQLAEAISCLCVLRLTIAVYKLPIVINRVSHATPHLIVSNLGLDHFKFDPTWALDIKNWLHLFSAAFSCCTVNCCSLVCLLRIPFTTKKLRQNSFRSLCFWTIAIRMFKEFADLLNFIVKLSIAVDHSNETQNFNLYLRNYSSSMELLSKAATGHGFQQINKYTPYHDYFLFIITTVRFTSTLLLCVLRLKALIICLREVIHTRMKNLNEKQAMGVDSFMKIFFMLTISVIYRYWNDKLTNFKEVIFLLNPIRRNTFGCLVALFQIFSITCFGLKNFKTIYMYFYNEDQVPFYEKFVQFTIKMLALGYFVVLMIDCWTMNSDDRWTLNLTNLIPVFFGISIFLVISIIPIYFIHAHNASSSIFGFNAEYDELIRKAEATLARKRRLASRASN</sequence>
<evidence type="ECO:0000313" key="2">
    <source>
        <dbReference type="EMBL" id="KAL3310526.1"/>
    </source>
</evidence>
<keyword evidence="1" id="KW-0472">Membrane</keyword>
<reference evidence="2 3" key="1">
    <citation type="submission" date="2024-11" db="EMBL/GenBank/DDBJ databases">
        <title>Adaptive evolution of stress response genes in parasites aligns with host niche diversity.</title>
        <authorList>
            <person name="Hahn C."/>
            <person name="Resl P."/>
        </authorList>
    </citation>
    <scope>NUCLEOTIDE SEQUENCE [LARGE SCALE GENOMIC DNA]</scope>
    <source>
        <strain evidence="2">EGGRZ-B1_66</strain>
        <tissue evidence="2">Body</tissue>
    </source>
</reference>
<dbReference type="Proteomes" id="UP001626550">
    <property type="component" value="Unassembled WGS sequence"/>
</dbReference>
<feature type="transmembrane region" description="Helical" evidence="1">
    <location>
        <begin position="6"/>
        <end position="28"/>
    </location>
</feature>
<keyword evidence="1" id="KW-1133">Transmembrane helix</keyword>
<accession>A0ABD2PVN4</accession>
<feature type="transmembrane region" description="Helical" evidence="1">
    <location>
        <begin position="459"/>
        <end position="480"/>
    </location>
</feature>
<proteinExistence type="predicted"/>
<organism evidence="2 3">
    <name type="scientific">Cichlidogyrus casuarinus</name>
    <dbReference type="NCBI Taxonomy" id="1844966"/>
    <lineage>
        <taxon>Eukaryota</taxon>
        <taxon>Metazoa</taxon>
        <taxon>Spiralia</taxon>
        <taxon>Lophotrochozoa</taxon>
        <taxon>Platyhelminthes</taxon>
        <taxon>Monogenea</taxon>
        <taxon>Monopisthocotylea</taxon>
        <taxon>Dactylogyridea</taxon>
        <taxon>Ancyrocephalidae</taxon>
        <taxon>Cichlidogyrus</taxon>
    </lineage>
</organism>
<feature type="transmembrane region" description="Helical" evidence="1">
    <location>
        <begin position="40"/>
        <end position="59"/>
    </location>
</feature>
<name>A0ABD2PVN4_9PLAT</name>
<keyword evidence="1" id="KW-0812">Transmembrane</keyword>
<evidence type="ECO:0000313" key="3">
    <source>
        <dbReference type="Proteomes" id="UP001626550"/>
    </source>
</evidence>
<feature type="transmembrane region" description="Helical" evidence="1">
    <location>
        <begin position="186"/>
        <end position="210"/>
    </location>
</feature>
<feature type="transmembrane region" description="Helical" evidence="1">
    <location>
        <begin position="345"/>
        <end position="362"/>
    </location>
</feature>
<gene>
    <name evidence="2" type="ORF">Ciccas_010912</name>
</gene>
<feature type="transmembrane region" description="Helical" evidence="1">
    <location>
        <begin position="382"/>
        <end position="402"/>
    </location>
</feature>
<keyword evidence="3" id="KW-1185">Reference proteome</keyword>
<comment type="caution">
    <text evidence="2">The sequence shown here is derived from an EMBL/GenBank/DDBJ whole genome shotgun (WGS) entry which is preliminary data.</text>
</comment>
<feature type="transmembrane region" description="Helical" evidence="1">
    <location>
        <begin position="423"/>
        <end position="447"/>
    </location>
</feature>
<evidence type="ECO:0000256" key="1">
    <source>
        <dbReference type="SAM" id="Phobius"/>
    </source>
</evidence>
<protein>
    <submittedName>
        <fullName evidence="2">Uncharacterized protein</fullName>
    </submittedName>
</protein>
<feature type="transmembrane region" description="Helical" evidence="1">
    <location>
        <begin position="296"/>
        <end position="324"/>
    </location>
</feature>
<dbReference type="AlphaFoldDB" id="A0ABD2PVN4"/>